<dbReference type="Gene3D" id="2.40.30.170">
    <property type="match status" value="1"/>
</dbReference>
<organism evidence="8 9">
    <name type="scientific">Roseateles depolymerans</name>
    <dbReference type="NCBI Taxonomy" id="76731"/>
    <lineage>
        <taxon>Bacteria</taxon>
        <taxon>Pseudomonadati</taxon>
        <taxon>Pseudomonadota</taxon>
        <taxon>Betaproteobacteria</taxon>
        <taxon>Burkholderiales</taxon>
        <taxon>Sphaerotilaceae</taxon>
        <taxon>Roseateles</taxon>
    </lineage>
</organism>
<evidence type="ECO:0000259" key="7">
    <source>
        <dbReference type="Pfam" id="PF25967"/>
    </source>
</evidence>
<evidence type="ECO:0000313" key="8">
    <source>
        <dbReference type="EMBL" id="ALV08762.1"/>
    </source>
</evidence>
<evidence type="ECO:0000259" key="4">
    <source>
        <dbReference type="Pfam" id="PF25876"/>
    </source>
</evidence>
<accession>A0A0U3MWL3</accession>
<dbReference type="Gene3D" id="2.40.50.100">
    <property type="match status" value="1"/>
</dbReference>
<dbReference type="FunFam" id="2.40.420.20:FF:000001">
    <property type="entry name" value="Efflux RND transporter periplasmic adaptor subunit"/>
    <property type="match status" value="1"/>
</dbReference>
<dbReference type="Pfam" id="PF25967">
    <property type="entry name" value="RND-MFP_C"/>
    <property type="match status" value="1"/>
</dbReference>
<dbReference type="GO" id="GO:0022857">
    <property type="term" value="F:transmembrane transporter activity"/>
    <property type="evidence" value="ECO:0007669"/>
    <property type="project" value="InterPro"/>
</dbReference>
<dbReference type="AlphaFoldDB" id="A0A0U3MWL3"/>
<comment type="subcellular location">
    <subcellularLocation>
        <location evidence="1">Cell envelope</location>
    </subcellularLocation>
</comment>
<dbReference type="Gene3D" id="2.40.420.20">
    <property type="match status" value="1"/>
</dbReference>
<evidence type="ECO:0000313" key="9">
    <source>
        <dbReference type="Proteomes" id="UP000060699"/>
    </source>
</evidence>
<dbReference type="PATRIC" id="fig|76731.3.peg.4425"/>
<dbReference type="PANTHER" id="PTHR30158:SF3">
    <property type="entry name" value="MULTIDRUG EFFLUX PUMP SUBUNIT ACRA-RELATED"/>
    <property type="match status" value="1"/>
</dbReference>
<feature type="domain" description="Multidrug resistance protein MdtA-like beta-barrel" evidence="6">
    <location>
        <begin position="241"/>
        <end position="329"/>
    </location>
</feature>
<evidence type="ECO:0000256" key="1">
    <source>
        <dbReference type="ARBA" id="ARBA00004196"/>
    </source>
</evidence>
<dbReference type="PANTHER" id="PTHR30158">
    <property type="entry name" value="ACRA/E-RELATED COMPONENT OF DRUG EFFLUX TRANSPORTER"/>
    <property type="match status" value="1"/>
</dbReference>
<dbReference type="InterPro" id="IPR058625">
    <property type="entry name" value="MdtA-like_BSH"/>
</dbReference>
<feature type="domain" description="Multidrug resistance protein MdtA-like C-terminal permuted SH3" evidence="7">
    <location>
        <begin position="335"/>
        <end position="395"/>
    </location>
</feature>
<dbReference type="InterPro" id="IPR058627">
    <property type="entry name" value="MdtA-like_C"/>
</dbReference>
<feature type="region of interest" description="Disordered" evidence="3">
    <location>
        <begin position="1"/>
        <end position="25"/>
    </location>
</feature>
<evidence type="ECO:0000256" key="3">
    <source>
        <dbReference type="SAM" id="MobiDB-lite"/>
    </source>
</evidence>
<dbReference type="KEGG" id="rdp:RD2015_4319"/>
<dbReference type="Pfam" id="PF25876">
    <property type="entry name" value="HH_MFP_RND"/>
    <property type="match status" value="1"/>
</dbReference>
<dbReference type="GO" id="GO:0005886">
    <property type="term" value="C:plasma membrane"/>
    <property type="evidence" value="ECO:0007669"/>
    <property type="project" value="UniProtKB-SubCell"/>
</dbReference>
<comment type="similarity">
    <text evidence="2">Belongs to the membrane fusion protein (MFP) (TC 8.A.1) family.</text>
</comment>
<dbReference type="STRING" id="76731.RD2015_4319"/>
<dbReference type="NCBIfam" id="TIGR01730">
    <property type="entry name" value="RND_mfp"/>
    <property type="match status" value="1"/>
</dbReference>
<dbReference type="GO" id="GO:0046677">
    <property type="term" value="P:response to antibiotic"/>
    <property type="evidence" value="ECO:0007669"/>
    <property type="project" value="TreeGrafter"/>
</dbReference>
<dbReference type="InterPro" id="IPR058626">
    <property type="entry name" value="MdtA-like_b-barrel"/>
</dbReference>
<gene>
    <name evidence="8" type="ORF">RD2015_4319</name>
</gene>
<reference evidence="8 9" key="1">
    <citation type="submission" date="2015-12" db="EMBL/GenBank/DDBJ databases">
        <title>Complete genome of Roseateles depolymerans KCTC 42856.</title>
        <authorList>
            <person name="Kim K.M."/>
        </authorList>
    </citation>
    <scope>NUCLEOTIDE SEQUENCE [LARGE SCALE GENOMIC DNA]</scope>
    <source>
        <strain evidence="8 9">KCTC 42856</strain>
    </source>
</reference>
<evidence type="ECO:0000259" key="6">
    <source>
        <dbReference type="Pfam" id="PF25944"/>
    </source>
</evidence>
<feature type="domain" description="Multidrug resistance protein MdtA-like barrel-sandwich hybrid" evidence="5">
    <location>
        <begin position="93"/>
        <end position="236"/>
    </location>
</feature>
<proteinExistence type="inferred from homology"/>
<evidence type="ECO:0000259" key="5">
    <source>
        <dbReference type="Pfam" id="PF25917"/>
    </source>
</evidence>
<dbReference type="Pfam" id="PF25944">
    <property type="entry name" value="Beta-barrel_RND"/>
    <property type="match status" value="1"/>
</dbReference>
<sequence length="426" mass="44040">MHKRNPIVMSFPQSQEQPGAARPNPTTAHARVLYLLPLVVALAAVLTACGKDEKAAGPGKGGGMPPAQVGVVTVGTQAVALQNELPGRVEALRTAEVRARATGIVLKRLFTEGAEVKAGQPLFQIDPAPYQAALDSANANVAKAEANYAQANAQAERNKPLAEAKAISQQDYITSVATAKSAAADVAAAKAAVVQAKLNLDYARVTAPISGRIGRAMVTEGALVSSTEATQLALIQQVSSVYVNFTQSANEVQNLRRAMANGQLRSAGTGAAQVQVVMDDGTVYSRPGKLLFTDLTVDTTSGQVTLRAEVPNPDNSLLPGQYVRVRLAQAELPSAILLPQQAVTRGSDGDTVLVVGADNKPQSRKIRIGNAVGNQWVVTDGLKAGEKVIADGFQKMMVPGAPVNPVPFTPASAASGAPAGASAASH</sequence>
<keyword evidence="9" id="KW-1185">Reference proteome</keyword>
<dbReference type="InterPro" id="IPR006143">
    <property type="entry name" value="RND_pump_MFP"/>
</dbReference>
<evidence type="ECO:0000256" key="2">
    <source>
        <dbReference type="ARBA" id="ARBA00009477"/>
    </source>
</evidence>
<dbReference type="SUPFAM" id="SSF111369">
    <property type="entry name" value="HlyD-like secretion proteins"/>
    <property type="match status" value="1"/>
</dbReference>
<dbReference type="Gene3D" id="1.10.287.470">
    <property type="entry name" value="Helix hairpin bin"/>
    <property type="match status" value="1"/>
</dbReference>
<dbReference type="EMBL" id="CP013729">
    <property type="protein sequence ID" value="ALV08762.1"/>
    <property type="molecule type" value="Genomic_DNA"/>
</dbReference>
<dbReference type="InterPro" id="IPR058624">
    <property type="entry name" value="MdtA-like_HH"/>
</dbReference>
<protein>
    <submittedName>
        <fullName evidence="8">Multidrug transporter</fullName>
    </submittedName>
</protein>
<dbReference type="Proteomes" id="UP000060699">
    <property type="component" value="Chromosome"/>
</dbReference>
<dbReference type="Pfam" id="PF25917">
    <property type="entry name" value="BSH_RND"/>
    <property type="match status" value="1"/>
</dbReference>
<feature type="domain" description="Multidrug resistance protein MdtA-like alpha-helical hairpin" evidence="4">
    <location>
        <begin position="134"/>
        <end position="203"/>
    </location>
</feature>
<name>A0A0U3MWL3_9BURK</name>